<dbReference type="EMBL" id="OZ019911">
    <property type="protein sequence ID" value="CAK9213780.1"/>
    <property type="molecule type" value="Genomic_DNA"/>
</dbReference>
<reference evidence="2" key="1">
    <citation type="submission" date="2024-02" db="EMBL/GenBank/DDBJ databases">
        <authorList>
            <consortium name="ELIXIR-Norway"/>
            <consortium name="Elixir Norway"/>
        </authorList>
    </citation>
    <scope>NUCLEOTIDE SEQUENCE</scope>
</reference>
<keyword evidence="3" id="KW-1185">Reference proteome</keyword>
<feature type="chain" id="PRO_5047283001" evidence="1">
    <location>
        <begin position="32"/>
        <end position="271"/>
    </location>
</feature>
<organism evidence="2 3">
    <name type="scientific">Sphagnum troendelagicum</name>
    <dbReference type="NCBI Taxonomy" id="128251"/>
    <lineage>
        <taxon>Eukaryota</taxon>
        <taxon>Viridiplantae</taxon>
        <taxon>Streptophyta</taxon>
        <taxon>Embryophyta</taxon>
        <taxon>Bryophyta</taxon>
        <taxon>Sphagnophytina</taxon>
        <taxon>Sphagnopsida</taxon>
        <taxon>Sphagnales</taxon>
        <taxon>Sphagnaceae</taxon>
        <taxon>Sphagnum</taxon>
    </lineage>
</organism>
<feature type="signal peptide" evidence="1">
    <location>
        <begin position="1"/>
        <end position="31"/>
    </location>
</feature>
<evidence type="ECO:0000256" key="1">
    <source>
        <dbReference type="SAM" id="SignalP"/>
    </source>
</evidence>
<evidence type="ECO:0000313" key="2">
    <source>
        <dbReference type="EMBL" id="CAK9213780.1"/>
    </source>
</evidence>
<evidence type="ECO:0000313" key="3">
    <source>
        <dbReference type="Proteomes" id="UP001497512"/>
    </source>
</evidence>
<sequence>MQELSIMARPSFVKPSVLVLTILCLSQLLAATEAPANGDATYHAKVKVVNTSGRKIQKSSIYIANKFTTVSSKQLKFPAALGNGKTDNGNGTQIVDYELDGRNNRWFVTWVFEESMSIQMSNPSSLRCFDNQINVFGPDIISEVESKENGASSCGLPPDCSPPPDNAAAGAAVATDFISKQLLQSTNLCGFHVFELTYKDSIAHFAENWVTITIMPEGKLEIKSATNSAEIGYVPAEVTFDGVVTLEASNSPTPRAAGSFGVEIPAISSVA</sequence>
<name>A0ABP0U6L3_9BRYO</name>
<keyword evidence="1" id="KW-0732">Signal</keyword>
<accession>A0ABP0U6L3</accession>
<dbReference type="Proteomes" id="UP001497512">
    <property type="component" value="Chromosome 19"/>
</dbReference>
<protein>
    <submittedName>
        <fullName evidence="2">Uncharacterized protein</fullName>
    </submittedName>
</protein>
<proteinExistence type="predicted"/>
<gene>
    <name evidence="2" type="ORF">CSSPTR1EN2_LOCUS11970</name>
</gene>